<feature type="compositionally biased region" description="Basic and acidic residues" evidence="1">
    <location>
        <begin position="142"/>
        <end position="155"/>
    </location>
</feature>
<dbReference type="AlphaFoldDB" id="A0A0P8CKV6"/>
<organism evidence="2 3">
    <name type="scientific">Candidatus Methanoperedens nitratireducens</name>
    <dbReference type="NCBI Taxonomy" id="1392998"/>
    <lineage>
        <taxon>Archaea</taxon>
        <taxon>Methanobacteriati</taxon>
        <taxon>Methanobacteriota</taxon>
        <taxon>Stenosarchaea group</taxon>
        <taxon>Methanomicrobia</taxon>
        <taxon>Methanosarcinales</taxon>
        <taxon>ANME-2 cluster</taxon>
        <taxon>Candidatus Methanoperedentaceae</taxon>
        <taxon>Candidatus Methanoperedens</taxon>
    </lineage>
</organism>
<evidence type="ECO:0000313" key="2">
    <source>
        <dbReference type="EMBL" id="KPQ43758.1"/>
    </source>
</evidence>
<feature type="compositionally biased region" description="Gly residues" evidence="1">
    <location>
        <begin position="65"/>
        <end position="86"/>
    </location>
</feature>
<feature type="region of interest" description="Disordered" evidence="1">
    <location>
        <begin position="132"/>
        <end position="162"/>
    </location>
</feature>
<dbReference type="EMBL" id="LKCM01000128">
    <property type="protein sequence ID" value="KPQ43758.1"/>
    <property type="molecule type" value="Genomic_DNA"/>
</dbReference>
<name>A0A0P8CKV6_9EURY</name>
<proteinExistence type="predicted"/>
<sequence length="162" mass="16512">MAIPIIAGAAGKTTEIAATASLQTSNVGVHAVSSGASSGGVTSGTSISSMPLGGSQSKVLWAGSNSGGDGINGSPLGGLQSGGNNGLTGNTGNIGSTQKTPSLYEKMKEHGPQIKSAINKTKMANNMRRDVHGFGKDMMGQDAHRNDPERSEPKIHNRSRRL</sequence>
<gene>
    <name evidence="2" type="ORF">MPEBLZ_01632</name>
</gene>
<evidence type="ECO:0000256" key="1">
    <source>
        <dbReference type="SAM" id="MobiDB-lite"/>
    </source>
</evidence>
<reference evidence="2 3" key="1">
    <citation type="submission" date="2015-09" db="EMBL/GenBank/DDBJ databases">
        <title>A metagenomics-based metabolic model of nitrate-dependent anaerobic oxidation of methane by Methanoperedens-like archaea.</title>
        <authorList>
            <person name="Arshad A."/>
            <person name="Speth D.R."/>
            <person name="De Graaf R.M."/>
            <person name="Op Den Camp H.J."/>
            <person name="Jetten M.S."/>
            <person name="Welte C.U."/>
        </authorList>
    </citation>
    <scope>NUCLEOTIDE SEQUENCE [LARGE SCALE GENOMIC DNA]</scope>
</reference>
<evidence type="ECO:0000313" key="3">
    <source>
        <dbReference type="Proteomes" id="UP000050360"/>
    </source>
</evidence>
<comment type="caution">
    <text evidence="2">The sequence shown here is derived from an EMBL/GenBank/DDBJ whole genome shotgun (WGS) entry which is preliminary data.</text>
</comment>
<accession>A0A0P8CKV6</accession>
<protein>
    <submittedName>
        <fullName evidence="2">Uncharacterized protein</fullName>
    </submittedName>
</protein>
<feature type="region of interest" description="Disordered" evidence="1">
    <location>
        <begin position="31"/>
        <end position="101"/>
    </location>
</feature>
<dbReference type="Proteomes" id="UP000050360">
    <property type="component" value="Unassembled WGS sequence"/>
</dbReference>
<feature type="compositionally biased region" description="Low complexity" evidence="1">
    <location>
        <begin position="87"/>
        <end position="97"/>
    </location>
</feature>